<accession>A0ABY7W571</accession>
<evidence type="ECO:0000256" key="3">
    <source>
        <dbReference type="ARBA" id="ARBA00023004"/>
    </source>
</evidence>
<evidence type="ECO:0000256" key="1">
    <source>
        <dbReference type="ARBA" id="ARBA00022617"/>
    </source>
</evidence>
<evidence type="ECO:0000259" key="5">
    <source>
        <dbReference type="PROSITE" id="PS51007"/>
    </source>
</evidence>
<dbReference type="PROSITE" id="PS51007">
    <property type="entry name" value="CYTC"/>
    <property type="match status" value="1"/>
</dbReference>
<proteinExistence type="predicted"/>
<dbReference type="InterPro" id="IPR036909">
    <property type="entry name" value="Cyt_c-like_dom_sf"/>
</dbReference>
<dbReference type="Gene3D" id="1.25.10.10">
    <property type="entry name" value="Leucine-rich Repeat Variant"/>
    <property type="match status" value="1"/>
</dbReference>
<dbReference type="Gene3D" id="2.120.10.30">
    <property type="entry name" value="TolB, C-terminal domain"/>
    <property type="match status" value="1"/>
</dbReference>
<sequence length="849" mass="94299">MNKKDLSSADQVSASKKGGRFLAVMCQALFFCQLSASPSTPASEINIKEDFKVELLYSVPRSQGTWVAMTFDDKGRLYTHTERQQLFRITPPGLGKKEALKVEPIKVDWRVKSGRGSVQGMAFINKKLYMVRNGNHAKENYVPDSIVRLSDSNNDEQLDKLEYLFDIPSVPGEQAPWNEHGMHAIVAGPDGKSIYVVSGDRNPLPAKKGLAPPHWNQDAWGKQYLKDPYVGGWVMRADLEGKNVEYFSVGLRNCYDIAFNSHGDLFTYDSDLEFDIALPQYRPTAIRHVMSGVDAGWGGRGGHMNKSFNSDFEEIQAPIKNIGPGSPTGVAFAYGAKFPAKYQRAFYACDWSYGRLFAVHLSPDGATYKAEIETFLSAQGLPIVDLAVSPLDGALYFTVGGRGTQSSLYRVTYTGDEKCAPVQALPLDKQSTERRQARLKLEKFHGQVNPKIVAQVWSSLADEDRSTRSAARIALEWQKLEQWKGKALTEANVRIKLQALIALARCTDGQKSVQAELINALNSLKFGSLSADEKTWYLRVLTLSHIRHGKYSPNEAKKIIAKFEAQLPDKDRRVNLAIVTMLSHLGSRQMIKPSLDLLKKSRTQEEQVVYTESLLRIPKATWSLEQGEALFKIAAESTRQWKGGARVKSYRERTLKGMVNILSEEQKQLFAKEIAALKKPSTLLTGKGRSFVKNWKIKDLAGSLEEGLKQKRDLANGRALYAETACITCHNFNGEGGLAGPDLSSVGGQYNAHDLLENILSPSKVINEQYGLMIYNMKDGTSLQGRTINMVGNELMVASNPLDPGSSELRLSKDKIKNISASTHSFMPPGLLNSLSQEDILDLLAYLLQ</sequence>
<dbReference type="Proteomes" id="UP001214250">
    <property type="component" value="Chromosome 2"/>
</dbReference>
<dbReference type="EMBL" id="CP117812">
    <property type="protein sequence ID" value="WDE99403.1"/>
    <property type="molecule type" value="Genomic_DNA"/>
</dbReference>
<evidence type="ECO:0000256" key="2">
    <source>
        <dbReference type="ARBA" id="ARBA00022723"/>
    </source>
</evidence>
<feature type="domain" description="Cytochrome c" evidence="5">
    <location>
        <begin position="712"/>
        <end position="849"/>
    </location>
</feature>
<dbReference type="Pfam" id="PF00034">
    <property type="entry name" value="Cytochrom_C"/>
    <property type="match status" value="1"/>
</dbReference>
<dbReference type="InterPro" id="IPR009056">
    <property type="entry name" value="Cyt_c-like_dom"/>
</dbReference>
<dbReference type="InterPro" id="IPR011042">
    <property type="entry name" value="6-blade_b-propeller_TolB-like"/>
</dbReference>
<evidence type="ECO:0000313" key="7">
    <source>
        <dbReference type="Proteomes" id="UP001214250"/>
    </source>
</evidence>
<keyword evidence="1 4" id="KW-0349">Heme</keyword>
<dbReference type="NCBIfam" id="TIGR02603">
    <property type="entry name" value="CxxCH_TIGR02603"/>
    <property type="match status" value="1"/>
</dbReference>
<keyword evidence="7" id="KW-1185">Reference proteome</keyword>
<dbReference type="PANTHER" id="PTHR33546">
    <property type="entry name" value="LARGE, MULTIFUNCTIONAL SECRETED PROTEIN-RELATED"/>
    <property type="match status" value="1"/>
</dbReference>
<keyword evidence="3 4" id="KW-0408">Iron</keyword>
<dbReference type="PANTHER" id="PTHR33546:SF1">
    <property type="entry name" value="LARGE, MULTIFUNCTIONAL SECRETED PROTEIN"/>
    <property type="match status" value="1"/>
</dbReference>
<evidence type="ECO:0000313" key="6">
    <source>
        <dbReference type="EMBL" id="WDE99403.1"/>
    </source>
</evidence>
<keyword evidence="2 4" id="KW-0479">Metal-binding</keyword>
<dbReference type="SUPFAM" id="SSF48371">
    <property type="entry name" value="ARM repeat"/>
    <property type="match status" value="1"/>
</dbReference>
<dbReference type="InterPro" id="IPR016024">
    <property type="entry name" value="ARM-type_fold"/>
</dbReference>
<dbReference type="Gene3D" id="1.10.760.10">
    <property type="entry name" value="Cytochrome c-like domain"/>
    <property type="match status" value="1"/>
</dbReference>
<dbReference type="InterPro" id="IPR011989">
    <property type="entry name" value="ARM-like"/>
</dbReference>
<dbReference type="InterPro" id="IPR013427">
    <property type="entry name" value="Haem-bd_dom_put"/>
</dbReference>
<name>A0ABY7W571_9BACT</name>
<protein>
    <submittedName>
        <fullName evidence="6">C-type cytochrome</fullName>
    </submittedName>
</protein>
<dbReference type="SUPFAM" id="SSF50952">
    <property type="entry name" value="Soluble quinoprotein glucose dehydrogenase"/>
    <property type="match status" value="1"/>
</dbReference>
<dbReference type="InterPro" id="IPR011041">
    <property type="entry name" value="Quinoprot_gluc/sorb_DH_b-prop"/>
</dbReference>
<gene>
    <name evidence="6" type="ORF">PQO03_16320</name>
</gene>
<organism evidence="6 7">
    <name type="scientific">Lentisphaera profundi</name>
    <dbReference type="NCBI Taxonomy" id="1658616"/>
    <lineage>
        <taxon>Bacteria</taxon>
        <taxon>Pseudomonadati</taxon>
        <taxon>Lentisphaerota</taxon>
        <taxon>Lentisphaeria</taxon>
        <taxon>Lentisphaerales</taxon>
        <taxon>Lentisphaeraceae</taxon>
        <taxon>Lentisphaera</taxon>
    </lineage>
</organism>
<dbReference type="SUPFAM" id="SSF46626">
    <property type="entry name" value="Cytochrome c"/>
    <property type="match status" value="1"/>
</dbReference>
<evidence type="ECO:0000256" key="4">
    <source>
        <dbReference type="PROSITE-ProRule" id="PRU00433"/>
    </source>
</evidence>
<reference evidence="6 7" key="1">
    <citation type="submission" date="2023-02" db="EMBL/GenBank/DDBJ databases">
        <title>Genome sequence of Lentisphaera profundi SAORIC-696.</title>
        <authorList>
            <person name="Kim e."/>
            <person name="Cho J.-C."/>
            <person name="Choi A."/>
            <person name="Kang I."/>
        </authorList>
    </citation>
    <scope>NUCLEOTIDE SEQUENCE [LARGE SCALE GENOMIC DNA]</scope>
    <source>
        <strain evidence="6 7">SAORIC-696</strain>
    </source>
</reference>
<dbReference type="RefSeq" id="WP_274154260.1">
    <property type="nucleotide sequence ID" value="NZ_CP117812.1"/>
</dbReference>